<evidence type="ECO:0000256" key="5">
    <source>
        <dbReference type="ARBA" id="ARBA00022833"/>
    </source>
</evidence>
<evidence type="ECO:0000256" key="6">
    <source>
        <dbReference type="ARBA" id="ARBA00051148"/>
    </source>
</evidence>
<dbReference type="PANTHER" id="PTHR11271">
    <property type="entry name" value="GUANINE DEAMINASE"/>
    <property type="match status" value="1"/>
</dbReference>
<dbReference type="GO" id="GO:0005829">
    <property type="term" value="C:cytosol"/>
    <property type="evidence" value="ECO:0007669"/>
    <property type="project" value="TreeGrafter"/>
</dbReference>
<dbReference type="GO" id="GO:0006147">
    <property type="term" value="P:guanine catabolic process"/>
    <property type="evidence" value="ECO:0007669"/>
    <property type="project" value="UniProtKB-UniRule"/>
</dbReference>
<feature type="domain" description="Amidohydrolase-related" evidence="9">
    <location>
        <begin position="96"/>
        <end position="475"/>
    </location>
</feature>
<evidence type="ECO:0000256" key="3">
    <source>
        <dbReference type="ARBA" id="ARBA00022723"/>
    </source>
</evidence>
<dbReference type="InterPro" id="IPR014311">
    <property type="entry name" value="Guanine_deaminase"/>
</dbReference>
<dbReference type="SUPFAM" id="SSF51556">
    <property type="entry name" value="Metallo-dependent hydrolases"/>
    <property type="match status" value="1"/>
</dbReference>
<evidence type="ECO:0000256" key="7">
    <source>
        <dbReference type="ARBA" id="ARBA00056079"/>
    </source>
</evidence>
<dbReference type="FunFam" id="3.20.20.140:FF:000022">
    <property type="entry name" value="Guanine deaminase"/>
    <property type="match status" value="1"/>
</dbReference>
<dbReference type="NCBIfam" id="TIGR02967">
    <property type="entry name" value="guan_deamin"/>
    <property type="match status" value="1"/>
</dbReference>
<keyword evidence="11" id="KW-1185">Reference proteome</keyword>
<comment type="similarity">
    <text evidence="2 8">Belongs to the metallo-dependent hydrolases superfamily. ATZ/TRZ family.</text>
</comment>
<evidence type="ECO:0000256" key="1">
    <source>
        <dbReference type="ARBA" id="ARBA00004984"/>
    </source>
</evidence>
<comment type="cofactor">
    <cofactor evidence="8">
        <name>Zn(2+)</name>
        <dbReference type="ChEBI" id="CHEBI:29105"/>
    </cofactor>
    <text evidence="8">Binds 1 zinc ion per subunit.</text>
</comment>
<evidence type="ECO:0000256" key="4">
    <source>
        <dbReference type="ARBA" id="ARBA00022801"/>
    </source>
</evidence>
<name>A0AAV5R291_PICKL</name>
<evidence type="ECO:0000256" key="8">
    <source>
        <dbReference type="RuleBase" id="RU366009"/>
    </source>
</evidence>
<dbReference type="InterPro" id="IPR011059">
    <property type="entry name" value="Metal-dep_hydrolase_composite"/>
</dbReference>
<keyword evidence="5 8" id="KW-0862">Zinc</keyword>
<sequence>MTQFTTLCHSEQRYTAYYGTFAHTPNLGNLEVLPNTLLGVDQNGIIDFIISVEPPIENEIEFENLKSIVINNSSIKLSPNDIDIISIVDNVNSFFFPGFIDTHIHAPQFPNNGIFGNSTLLDWLETYTFPLESSFKDLEIAENIYTKVVNRTLMNGTTTASYYATIHTNATNLLADLCLKLGQRAFIGKVCMNQNSPDHYIETFDQCKESTLNVINHIKKMNPTGDLINPVLTPRFAGSCTDDLLKWLGELRKKGDYHCQTHLSENHKEIEWITNMFPQYKNYTDIYYQNNLLSSKTTLAHCIHLSDEEMNILKLTNSGVSHCPTSNSSITSGEAKIRWLLNNNINVSLGTDCSGGFTPSILEVAKHALLVSRHLVMKSSNDAEKLSSADVLYLATMGGAKVLNIDNNVGCFKRGMKFDCLQININSKNSNIDTFEFQNPNWSLNNGIDKFKDLIDKWLFNGDDRNIERVWVNGRCIINK</sequence>
<dbReference type="EMBL" id="BTGB01000002">
    <property type="protein sequence ID" value="GMM45601.1"/>
    <property type="molecule type" value="Genomic_DNA"/>
</dbReference>
<dbReference type="InterPro" id="IPR051607">
    <property type="entry name" value="Metallo-dep_hydrolases"/>
</dbReference>
<keyword evidence="4 8" id="KW-0378">Hydrolase</keyword>
<dbReference type="GO" id="GO:0008270">
    <property type="term" value="F:zinc ion binding"/>
    <property type="evidence" value="ECO:0007669"/>
    <property type="project" value="UniProtKB-UniRule"/>
</dbReference>
<comment type="pathway">
    <text evidence="1 8">Purine metabolism; guanine degradation; xanthine from guanine: step 1/1.</text>
</comment>
<comment type="catalytic activity">
    <reaction evidence="6 8">
        <text>guanine + H2O + H(+) = xanthine + NH4(+)</text>
        <dbReference type="Rhea" id="RHEA:14665"/>
        <dbReference type="ChEBI" id="CHEBI:15377"/>
        <dbReference type="ChEBI" id="CHEBI:15378"/>
        <dbReference type="ChEBI" id="CHEBI:16235"/>
        <dbReference type="ChEBI" id="CHEBI:17712"/>
        <dbReference type="ChEBI" id="CHEBI:28938"/>
        <dbReference type="EC" id="3.5.4.3"/>
    </reaction>
</comment>
<evidence type="ECO:0000259" key="9">
    <source>
        <dbReference type="Pfam" id="PF01979"/>
    </source>
</evidence>
<organism evidence="10 11">
    <name type="scientific">Pichia kluyveri</name>
    <name type="common">Yeast</name>
    <dbReference type="NCBI Taxonomy" id="36015"/>
    <lineage>
        <taxon>Eukaryota</taxon>
        <taxon>Fungi</taxon>
        <taxon>Dikarya</taxon>
        <taxon>Ascomycota</taxon>
        <taxon>Saccharomycotina</taxon>
        <taxon>Pichiomycetes</taxon>
        <taxon>Pichiales</taxon>
        <taxon>Pichiaceae</taxon>
        <taxon>Pichia</taxon>
    </lineage>
</organism>
<reference evidence="10 11" key="1">
    <citation type="journal article" date="2023" name="Elife">
        <title>Identification of key yeast species and microbe-microbe interactions impacting larval growth of Drosophila in the wild.</title>
        <authorList>
            <person name="Mure A."/>
            <person name="Sugiura Y."/>
            <person name="Maeda R."/>
            <person name="Honda K."/>
            <person name="Sakurai N."/>
            <person name="Takahashi Y."/>
            <person name="Watada M."/>
            <person name="Katoh T."/>
            <person name="Gotoh A."/>
            <person name="Gotoh Y."/>
            <person name="Taniguchi I."/>
            <person name="Nakamura K."/>
            <person name="Hayashi T."/>
            <person name="Katayama T."/>
            <person name="Uemura T."/>
            <person name="Hattori Y."/>
        </authorList>
    </citation>
    <scope>NUCLEOTIDE SEQUENCE [LARGE SCALE GENOMIC DNA]</scope>
    <source>
        <strain evidence="10 11">PK-24</strain>
    </source>
</reference>
<gene>
    <name evidence="10" type="ORF">DAPK24_021760</name>
</gene>
<dbReference type="InterPro" id="IPR006680">
    <property type="entry name" value="Amidohydro-rel"/>
</dbReference>
<evidence type="ECO:0000313" key="11">
    <source>
        <dbReference type="Proteomes" id="UP001378960"/>
    </source>
</evidence>
<dbReference type="Proteomes" id="UP001378960">
    <property type="component" value="Unassembled WGS sequence"/>
</dbReference>
<evidence type="ECO:0000256" key="2">
    <source>
        <dbReference type="ARBA" id="ARBA00006745"/>
    </source>
</evidence>
<comment type="caution">
    <text evidence="10">The sequence shown here is derived from an EMBL/GenBank/DDBJ whole genome shotgun (WGS) entry which is preliminary data.</text>
</comment>
<comment type="function">
    <text evidence="7 8">Catalyzes the hydrolytic deamination of guanine, producing xanthine and ammonia.</text>
</comment>
<dbReference type="Pfam" id="PF01979">
    <property type="entry name" value="Amidohydro_1"/>
    <property type="match status" value="1"/>
</dbReference>
<keyword evidence="3 8" id="KW-0479">Metal-binding</keyword>
<dbReference type="GO" id="GO:0008892">
    <property type="term" value="F:guanine deaminase activity"/>
    <property type="evidence" value="ECO:0007669"/>
    <property type="project" value="UniProtKB-UniRule"/>
</dbReference>
<dbReference type="PANTHER" id="PTHR11271:SF6">
    <property type="entry name" value="GUANINE DEAMINASE"/>
    <property type="match status" value="1"/>
</dbReference>
<evidence type="ECO:0000313" key="10">
    <source>
        <dbReference type="EMBL" id="GMM45601.1"/>
    </source>
</evidence>
<dbReference type="AlphaFoldDB" id="A0AAV5R291"/>
<proteinExistence type="inferred from homology"/>
<dbReference type="EC" id="3.5.4.3" evidence="8"/>
<dbReference type="Gene3D" id="3.20.20.140">
    <property type="entry name" value="Metal-dependent hydrolases"/>
    <property type="match status" value="1"/>
</dbReference>
<dbReference type="Gene3D" id="2.30.40.10">
    <property type="entry name" value="Urease, subunit C, domain 1"/>
    <property type="match status" value="1"/>
</dbReference>
<dbReference type="InterPro" id="IPR032466">
    <property type="entry name" value="Metal_Hydrolase"/>
</dbReference>
<protein>
    <recommendedName>
        <fullName evidence="8">Guanine deaminase</fullName>
        <shortName evidence="8">Guanase</shortName>
        <ecNumber evidence="8">3.5.4.3</ecNumber>
    </recommendedName>
    <alternativeName>
        <fullName evidence="8">Guanine aminohydrolase</fullName>
    </alternativeName>
</protein>
<accession>A0AAV5R291</accession>